<dbReference type="NCBIfam" id="TIGR03485">
    <property type="entry name" value="cas_csx13_N"/>
    <property type="match status" value="1"/>
</dbReference>
<dbReference type="GO" id="GO:0051607">
    <property type="term" value="P:defense response to virus"/>
    <property type="evidence" value="ECO:0007669"/>
    <property type="project" value="InterPro"/>
</dbReference>
<accession>A0A367RQN4</accession>
<name>A0A367RQN4_NOSPU</name>
<proteinExistence type="predicted"/>
<dbReference type="EMBL" id="LXQE01000125">
    <property type="protein sequence ID" value="RCJ38151.1"/>
    <property type="molecule type" value="Genomic_DNA"/>
</dbReference>
<reference evidence="2 3" key="1">
    <citation type="submission" date="2016-04" db="EMBL/GenBank/DDBJ databases">
        <authorList>
            <person name="Evans L.H."/>
            <person name="Alamgir A."/>
            <person name="Owens N."/>
            <person name="Weber N.D."/>
            <person name="Virtaneva K."/>
            <person name="Barbian K."/>
            <person name="Babar A."/>
            <person name="Rosenke K."/>
        </authorList>
    </citation>
    <scope>NUCLEOTIDE SEQUENCE [LARGE SCALE GENOMIC DNA]</scope>
    <source>
        <strain evidence="2">NIES-2108</strain>
    </source>
</reference>
<dbReference type="InterPro" id="IPR027811">
    <property type="entry name" value="CRISPR-assoc_Csx13_C"/>
</dbReference>
<organism evidence="2 3">
    <name type="scientific">Nostoc punctiforme NIES-2108</name>
    <dbReference type="NCBI Taxonomy" id="1356359"/>
    <lineage>
        <taxon>Bacteria</taxon>
        <taxon>Bacillati</taxon>
        <taxon>Cyanobacteriota</taxon>
        <taxon>Cyanophyceae</taxon>
        <taxon>Nostocales</taxon>
        <taxon>Nostocaceae</taxon>
        <taxon>Nostoc</taxon>
    </lineage>
</organism>
<dbReference type="Proteomes" id="UP000252085">
    <property type="component" value="Unassembled WGS sequence"/>
</dbReference>
<evidence type="ECO:0000256" key="1">
    <source>
        <dbReference type="SAM" id="MobiDB-lite"/>
    </source>
</evidence>
<dbReference type="InterPro" id="IPR019989">
    <property type="entry name" value="CRISPR-assoc_Csx13_N"/>
</dbReference>
<protein>
    <submittedName>
        <fullName evidence="2">Type I-MYXAN CRISPR-associated Cas8a1/Cmx1</fullName>
    </submittedName>
</protein>
<dbReference type="NCBIfam" id="TIGR03486">
    <property type="entry name" value="cas_csx13_C"/>
    <property type="match status" value="1"/>
</dbReference>
<evidence type="ECO:0000313" key="3">
    <source>
        <dbReference type="Proteomes" id="UP000252085"/>
    </source>
</evidence>
<comment type="caution">
    <text evidence="2">The sequence shown here is derived from an EMBL/GenBank/DDBJ whole genome shotgun (WGS) entry which is preliminary data.</text>
</comment>
<sequence>MMVTTQPNISLSLHAADTTIMHRVGMTGLYMTLKRLEKQYRLSHERGGHISWILTADTIELFWQGSDFIALSWLINESFQLDDTGLIHLVGLDNDAIDLSQKVHIHEGICAVFLRHNQFYQAGELVNTELKVEENKVEYQYKSLTWYAHQTFAEKLCQADTQQLRHDYIQITSWLYLGGIVRHARTQNTTKLEEKSEYALALLFVPVVCHYCLLHIPSEDLKQRKPHRYLVVIPEIKDFEDASQRRWQLQQLETKQLHVSTLGEAGLLYYSLDDIQPESDYYQACQVWLYEKINRASLQRTLMSIEEIEIDKNTLITYQQVQKHFQPNYQKVSGGSGKQVVTFGVALLIQIGLHRLGTLLLWHYHQKIKPKQIFIKVNPIRSLIADNLVKGIHWWSNFWEKLVIEDSKEYLFNQLFSNREGFIIMAENSEEDKQYLIFIKVFQQAMKGNFAKMYAKAEEGKDPPIKKKVERLRAELNYCYDELSFKEYLSDFLVRGGLNKYFNEHQEEIVLLIKKSPWQELRIWSLLAIASYKPKNKPTNSDDNSFPNNQNLEEVNDESEKE</sequence>
<dbReference type="AlphaFoldDB" id="A0A367RQN4"/>
<evidence type="ECO:0000313" key="2">
    <source>
        <dbReference type="EMBL" id="RCJ38151.1"/>
    </source>
</evidence>
<feature type="compositionally biased region" description="Polar residues" evidence="1">
    <location>
        <begin position="537"/>
        <end position="553"/>
    </location>
</feature>
<gene>
    <name evidence="2" type="ORF">A6769_10410</name>
</gene>
<feature type="region of interest" description="Disordered" evidence="1">
    <location>
        <begin position="536"/>
        <end position="562"/>
    </location>
</feature>